<reference evidence="7 8" key="1">
    <citation type="submission" date="2021-03" db="EMBL/GenBank/DDBJ databases">
        <title>Actinomadura violae sp. nov., isolated from lichen in Thailand.</title>
        <authorList>
            <person name="Kanchanasin P."/>
            <person name="Saeng-In P."/>
            <person name="Phongsopitanun W."/>
            <person name="Yuki M."/>
            <person name="Kudo T."/>
            <person name="Ohkuma M."/>
            <person name="Tanasupawat S."/>
        </authorList>
    </citation>
    <scope>NUCLEOTIDE SEQUENCE [LARGE SCALE GENOMIC DNA]</scope>
    <source>
        <strain evidence="7 8">LCR2-06</strain>
    </source>
</reference>
<keyword evidence="2" id="KW-0805">Transcription regulation</keyword>
<dbReference type="InterPro" id="IPR013324">
    <property type="entry name" value="RNA_pol_sigma_r3/r4-like"/>
</dbReference>
<proteinExistence type="inferred from homology"/>
<accession>A0ABS3RXB7</accession>
<dbReference type="InterPro" id="IPR014284">
    <property type="entry name" value="RNA_pol_sigma-70_dom"/>
</dbReference>
<evidence type="ECO:0000313" key="8">
    <source>
        <dbReference type="Proteomes" id="UP000680206"/>
    </source>
</evidence>
<keyword evidence="5" id="KW-0804">Transcription</keyword>
<evidence type="ECO:0000256" key="2">
    <source>
        <dbReference type="ARBA" id="ARBA00023015"/>
    </source>
</evidence>
<dbReference type="PANTHER" id="PTHR43133">
    <property type="entry name" value="RNA POLYMERASE ECF-TYPE SIGMA FACTO"/>
    <property type="match status" value="1"/>
</dbReference>
<dbReference type="Proteomes" id="UP000680206">
    <property type="component" value="Unassembled WGS sequence"/>
</dbReference>
<name>A0ABS3RXB7_9ACTN</name>
<dbReference type="NCBIfam" id="TIGR02937">
    <property type="entry name" value="sigma70-ECF"/>
    <property type="match status" value="1"/>
</dbReference>
<dbReference type="InterPro" id="IPR013325">
    <property type="entry name" value="RNA_pol_sigma_r2"/>
</dbReference>
<keyword evidence="8" id="KW-1185">Reference proteome</keyword>
<dbReference type="EMBL" id="JAGEPF010000017">
    <property type="protein sequence ID" value="MBO2461397.1"/>
    <property type="molecule type" value="Genomic_DNA"/>
</dbReference>
<dbReference type="SUPFAM" id="SSF88659">
    <property type="entry name" value="Sigma3 and sigma4 domains of RNA polymerase sigma factors"/>
    <property type="match status" value="1"/>
</dbReference>
<dbReference type="Pfam" id="PF08281">
    <property type="entry name" value="Sigma70_r4_2"/>
    <property type="match status" value="1"/>
</dbReference>
<dbReference type="PANTHER" id="PTHR43133:SF50">
    <property type="entry name" value="ECF RNA POLYMERASE SIGMA FACTOR SIGM"/>
    <property type="match status" value="1"/>
</dbReference>
<evidence type="ECO:0000256" key="5">
    <source>
        <dbReference type="ARBA" id="ARBA00023163"/>
    </source>
</evidence>
<dbReference type="Gene3D" id="1.10.10.10">
    <property type="entry name" value="Winged helix-like DNA-binding domain superfamily/Winged helix DNA-binding domain"/>
    <property type="match status" value="1"/>
</dbReference>
<dbReference type="Gene3D" id="1.10.1740.10">
    <property type="match status" value="1"/>
</dbReference>
<evidence type="ECO:0000256" key="1">
    <source>
        <dbReference type="ARBA" id="ARBA00010641"/>
    </source>
</evidence>
<keyword evidence="4" id="KW-0238">DNA-binding</keyword>
<dbReference type="CDD" id="cd06171">
    <property type="entry name" value="Sigma70_r4"/>
    <property type="match status" value="1"/>
</dbReference>
<dbReference type="SUPFAM" id="SSF88946">
    <property type="entry name" value="Sigma2 domain of RNA polymerase sigma factors"/>
    <property type="match status" value="1"/>
</dbReference>
<dbReference type="InterPro" id="IPR039425">
    <property type="entry name" value="RNA_pol_sigma-70-like"/>
</dbReference>
<comment type="caution">
    <text evidence="7">The sequence shown here is derived from an EMBL/GenBank/DDBJ whole genome shotgun (WGS) entry which is preliminary data.</text>
</comment>
<dbReference type="InterPro" id="IPR013249">
    <property type="entry name" value="RNA_pol_sigma70_r4_t2"/>
</dbReference>
<feature type="domain" description="RNA polymerase sigma factor 70 region 4 type 2" evidence="6">
    <location>
        <begin position="123"/>
        <end position="175"/>
    </location>
</feature>
<evidence type="ECO:0000259" key="6">
    <source>
        <dbReference type="Pfam" id="PF08281"/>
    </source>
</evidence>
<evidence type="ECO:0000256" key="3">
    <source>
        <dbReference type="ARBA" id="ARBA00023082"/>
    </source>
</evidence>
<evidence type="ECO:0000256" key="4">
    <source>
        <dbReference type="ARBA" id="ARBA00023125"/>
    </source>
</evidence>
<sequence length="183" mass="20655">MIETFVHDRAGPARTRGRTTVDEASFTALFNAHYGPLVRLAGLLGADDPEDIAQDAFARYYRRRRRLRDDAAAFAYLRSTVCNLTRNRRRHLGVVRRALPVLFARTEEDVPADFTAMVREDHRELLAALDALPAKQREVLVLRYWMDLSEREIGKVMGISAGTVKSHAHRAVAALQGSLREKA</sequence>
<keyword evidence="3" id="KW-0731">Sigma factor</keyword>
<evidence type="ECO:0000313" key="7">
    <source>
        <dbReference type="EMBL" id="MBO2461397.1"/>
    </source>
</evidence>
<comment type="similarity">
    <text evidence="1">Belongs to the sigma-70 factor family. ECF subfamily.</text>
</comment>
<gene>
    <name evidence="7" type="ORF">J4709_27830</name>
</gene>
<dbReference type="InterPro" id="IPR036388">
    <property type="entry name" value="WH-like_DNA-bd_sf"/>
</dbReference>
<dbReference type="RefSeq" id="WP_208244744.1">
    <property type="nucleotide sequence ID" value="NZ_JAGEPF010000017.1"/>
</dbReference>
<protein>
    <submittedName>
        <fullName evidence="7">Sigma-70 family RNA polymerase sigma factor</fullName>
    </submittedName>
</protein>
<organism evidence="7 8">
    <name type="scientific">Actinomadura violacea</name>
    <dbReference type="NCBI Taxonomy" id="2819934"/>
    <lineage>
        <taxon>Bacteria</taxon>
        <taxon>Bacillati</taxon>
        <taxon>Actinomycetota</taxon>
        <taxon>Actinomycetes</taxon>
        <taxon>Streptosporangiales</taxon>
        <taxon>Thermomonosporaceae</taxon>
        <taxon>Actinomadura</taxon>
    </lineage>
</organism>